<feature type="compositionally biased region" description="Polar residues" evidence="1">
    <location>
        <begin position="168"/>
        <end position="180"/>
    </location>
</feature>
<evidence type="ECO:0000313" key="2">
    <source>
        <dbReference type="EMBL" id="EWM27945.1"/>
    </source>
</evidence>
<sequence length="835" mass="89396">MMRDERPPKWDARCATMPTTLHGRRRTKASAGRRALWLGVLSCVLSIMDARCSSCLPWQCEESALSCSSRSSSCPRTTTSASLLCSSRFLPSLPSSTLASSLNSFVHRCEHSYWVAHVRGGIKRSSGPATTTTTATATSEKDDGRELSPTEVSNGKVRGRTDKGTLGVGTQTASPQSTRRAVSPSAPSGPAADGDTAKDEVDEGTRGKEGADVAEEKGGATDAASDREVGRVRGLGPGKKGDSARSAQTRGDALSGGKGRQTAGGKPNRRTRKGGVREAGGSEAREAGASLPDTEATKMAASLPAPRPPSRPPRRRGPQPPPPAPEPPLSPLEESLLQTAAGRMTLAMGLVLRELAQVYVLQLYLLVAVVMRVLLRYTTLLHRLGLVGDVRRPERERRGRPGGRESGVVMDLEDEEDEAEILSAENLMPAPVERFKRVSAAFLMRHGLIDAEAERDTTGGWGEGGREGGKGEGGPSFTFSFTPSDMEAGKRGSTTLKSPAMLRGNRGLGGGLAALKKGGREGGRKKTRGREGRTATSPSAWKQLVPDVAEGAQVLSKSWASLTKGLRNGILGSEKQGRIKLPPRRRVLFEDDDDDEDEEGDDGGGEAWPDGRGSVRDRTGLAPRTDRIGLPPRARRLSPPGEEAGQQAHRLPRQTEAGQRTASGRTSEVRAEGLPAPAPEDEDGDEDWLASLQRRGEAEKKKWLLSSDSVASRRRRGTPRDDVVEDGPLRKRKNGISVRKRAPVDSSSTVSSSLNPFASSTSSLSLKAAPRPSSRAPPERFVRGIEDMAGGKYAGAGDARAQAREKVDELRRKTAMSWSVRKNMADRQRKQGRDE</sequence>
<reference evidence="2 3" key="1">
    <citation type="journal article" date="2014" name="Mol. Plant">
        <title>Chromosome Scale Genome Assembly and Transcriptome Profiling of Nannochloropsis gaditana in Nitrogen Depletion.</title>
        <authorList>
            <person name="Corteggiani Carpinelli E."/>
            <person name="Telatin A."/>
            <person name="Vitulo N."/>
            <person name="Forcato C."/>
            <person name="D'Angelo M."/>
            <person name="Schiavon R."/>
            <person name="Vezzi A."/>
            <person name="Giacometti G.M."/>
            <person name="Morosinotto T."/>
            <person name="Valle G."/>
        </authorList>
    </citation>
    <scope>NUCLEOTIDE SEQUENCE [LARGE SCALE GENOMIC DNA]</scope>
    <source>
        <strain evidence="2 3">B-31</strain>
    </source>
</reference>
<feature type="compositionally biased region" description="Basic and acidic residues" evidence="1">
    <location>
        <begin position="801"/>
        <end position="812"/>
    </location>
</feature>
<feature type="compositionally biased region" description="Basic and acidic residues" evidence="1">
    <location>
        <begin position="518"/>
        <end position="533"/>
    </location>
</feature>
<dbReference type="EMBL" id="AZIL01000356">
    <property type="protein sequence ID" value="EWM27945.1"/>
    <property type="molecule type" value="Genomic_DNA"/>
</dbReference>
<feature type="compositionally biased region" description="Pro residues" evidence="1">
    <location>
        <begin position="318"/>
        <end position="330"/>
    </location>
</feature>
<proteinExistence type="predicted"/>
<evidence type="ECO:0000256" key="1">
    <source>
        <dbReference type="SAM" id="MobiDB-lite"/>
    </source>
</evidence>
<feature type="compositionally biased region" description="Low complexity" evidence="1">
    <location>
        <begin position="129"/>
        <end position="138"/>
    </location>
</feature>
<dbReference type="OrthoDB" id="10419414at2759"/>
<feature type="region of interest" description="Disordered" evidence="1">
    <location>
        <begin position="580"/>
        <end position="835"/>
    </location>
</feature>
<feature type="compositionally biased region" description="Low complexity" evidence="1">
    <location>
        <begin position="183"/>
        <end position="194"/>
    </location>
</feature>
<feature type="region of interest" description="Disordered" evidence="1">
    <location>
        <begin position="122"/>
        <end position="331"/>
    </location>
</feature>
<feature type="compositionally biased region" description="Basic residues" evidence="1">
    <location>
        <begin position="730"/>
        <end position="741"/>
    </location>
</feature>
<feature type="compositionally biased region" description="Polar residues" evidence="1">
    <location>
        <begin position="656"/>
        <end position="666"/>
    </location>
</feature>
<keyword evidence="3" id="KW-1185">Reference proteome</keyword>
<feature type="compositionally biased region" description="Basic and acidic residues" evidence="1">
    <location>
        <begin position="139"/>
        <end position="148"/>
    </location>
</feature>
<dbReference type="Proteomes" id="UP000019335">
    <property type="component" value="Chromosome 5"/>
</dbReference>
<evidence type="ECO:0000313" key="3">
    <source>
        <dbReference type="Proteomes" id="UP000019335"/>
    </source>
</evidence>
<comment type="caution">
    <text evidence="2">The sequence shown here is derived from an EMBL/GenBank/DDBJ whole genome shotgun (WGS) entry which is preliminary data.</text>
</comment>
<feature type="compositionally biased region" description="Low complexity" evidence="1">
    <location>
        <begin position="279"/>
        <end position="290"/>
    </location>
</feature>
<protein>
    <submittedName>
        <fullName evidence="2">Uncharacterized protein</fullName>
    </submittedName>
</protein>
<feature type="compositionally biased region" description="Acidic residues" evidence="1">
    <location>
        <begin position="590"/>
        <end position="604"/>
    </location>
</feature>
<feature type="region of interest" description="Disordered" evidence="1">
    <location>
        <begin position="455"/>
        <end position="474"/>
    </location>
</feature>
<gene>
    <name evidence="2" type="ORF">Naga_100008g109</name>
</gene>
<feature type="compositionally biased region" description="Basic and acidic residues" evidence="1">
    <location>
        <begin position="195"/>
        <end position="231"/>
    </location>
</feature>
<feature type="region of interest" description="Disordered" evidence="1">
    <location>
        <begin position="481"/>
        <end position="540"/>
    </location>
</feature>
<name>W7TLK2_9STRA</name>
<feature type="compositionally biased region" description="Basic and acidic residues" evidence="1">
    <location>
        <begin position="823"/>
        <end position="835"/>
    </location>
</feature>
<dbReference type="AlphaFoldDB" id="W7TLK2"/>
<feature type="compositionally biased region" description="Acidic residues" evidence="1">
    <location>
        <begin position="679"/>
        <end position="688"/>
    </location>
</feature>
<accession>W7TLK2</accession>
<feature type="compositionally biased region" description="Basic and acidic residues" evidence="1">
    <location>
        <begin position="777"/>
        <end position="786"/>
    </location>
</feature>
<feature type="compositionally biased region" description="Low complexity" evidence="1">
    <location>
        <begin position="746"/>
        <end position="776"/>
    </location>
</feature>
<feature type="compositionally biased region" description="Basic and acidic residues" evidence="1">
    <location>
        <begin position="613"/>
        <end position="627"/>
    </location>
</feature>
<organism evidence="2 3">
    <name type="scientific">Nannochloropsis gaditana</name>
    <dbReference type="NCBI Taxonomy" id="72520"/>
    <lineage>
        <taxon>Eukaryota</taxon>
        <taxon>Sar</taxon>
        <taxon>Stramenopiles</taxon>
        <taxon>Ochrophyta</taxon>
        <taxon>Eustigmatophyceae</taxon>
        <taxon>Eustigmatales</taxon>
        <taxon>Monodopsidaceae</taxon>
        <taxon>Nannochloropsis</taxon>
    </lineage>
</organism>